<dbReference type="GO" id="GO:0015074">
    <property type="term" value="P:DNA integration"/>
    <property type="evidence" value="ECO:0007669"/>
    <property type="project" value="InterPro"/>
</dbReference>
<dbReference type="GO" id="GO:0003677">
    <property type="term" value="F:DNA binding"/>
    <property type="evidence" value="ECO:0007669"/>
    <property type="project" value="InterPro"/>
</dbReference>
<evidence type="ECO:0000313" key="4">
    <source>
        <dbReference type="Proteomes" id="UP000199323"/>
    </source>
</evidence>
<organism evidence="3 4">
    <name type="scientific">Actinacidiphila alni</name>
    <dbReference type="NCBI Taxonomy" id="380248"/>
    <lineage>
        <taxon>Bacteria</taxon>
        <taxon>Bacillati</taxon>
        <taxon>Actinomycetota</taxon>
        <taxon>Actinomycetes</taxon>
        <taxon>Kitasatosporales</taxon>
        <taxon>Streptomycetaceae</taxon>
        <taxon>Actinacidiphila</taxon>
    </lineage>
</organism>
<dbReference type="InterPro" id="IPR011010">
    <property type="entry name" value="DNA_brk_join_enz"/>
</dbReference>
<name>A0A1I2MH37_9ACTN</name>
<feature type="domain" description="Tyr recombinase" evidence="2">
    <location>
        <begin position="69"/>
        <end position="193"/>
    </location>
</feature>
<evidence type="ECO:0000259" key="2">
    <source>
        <dbReference type="Pfam" id="PF00589"/>
    </source>
</evidence>
<dbReference type="Proteomes" id="UP000199323">
    <property type="component" value="Unassembled WGS sequence"/>
</dbReference>
<dbReference type="InterPro" id="IPR013762">
    <property type="entry name" value="Integrase-like_cat_sf"/>
</dbReference>
<evidence type="ECO:0000313" key="3">
    <source>
        <dbReference type="EMBL" id="SFF90804.1"/>
    </source>
</evidence>
<dbReference type="AlphaFoldDB" id="A0A1I2MH37"/>
<gene>
    <name evidence="3" type="ORF">SAMN05216251_13610</name>
</gene>
<dbReference type="STRING" id="380248.SAMN05216251_13610"/>
<dbReference type="EMBL" id="FONG01000036">
    <property type="protein sequence ID" value="SFF90804.1"/>
    <property type="molecule type" value="Genomic_DNA"/>
</dbReference>
<sequence length="285" mass="31058">MELTTVRECASRWQVSEPHARRILAAVEPVDRDTTTGAKRYDLAEAEAAYSSRPGPGARTDLTTAAVSPEQFEKLIADKDIPAAHRALWSLLWEGGLKVGDVLSLDVRDVDPEAHTVAVDSPSHSADGRLVPLSDATAALTREAVAGRDAGPLIFDGQRPLSRELASRAAQEIAHHNIHAFRAGGQMARPHKLEHLPRVSYEAADEAPDSREAGAGVCQCPCVHLHASQPDVCTRAGERHLLVDVTRLSPETGEVIDRRLRRFCAECFMTLPEQMAGQADRRRAH</sequence>
<protein>
    <submittedName>
        <fullName evidence="3">Phage integrase family protein</fullName>
    </submittedName>
</protein>
<accession>A0A1I2MH37</accession>
<evidence type="ECO:0000256" key="1">
    <source>
        <dbReference type="ARBA" id="ARBA00023172"/>
    </source>
</evidence>
<dbReference type="SUPFAM" id="SSF56349">
    <property type="entry name" value="DNA breaking-rejoining enzymes"/>
    <property type="match status" value="1"/>
</dbReference>
<dbReference type="GO" id="GO:0006310">
    <property type="term" value="P:DNA recombination"/>
    <property type="evidence" value="ECO:0007669"/>
    <property type="project" value="UniProtKB-KW"/>
</dbReference>
<keyword evidence="4" id="KW-1185">Reference proteome</keyword>
<dbReference type="CDD" id="cd00397">
    <property type="entry name" value="DNA_BRE_C"/>
    <property type="match status" value="1"/>
</dbReference>
<dbReference type="InterPro" id="IPR002104">
    <property type="entry name" value="Integrase_catalytic"/>
</dbReference>
<dbReference type="Gene3D" id="1.10.443.10">
    <property type="entry name" value="Intergrase catalytic core"/>
    <property type="match status" value="1"/>
</dbReference>
<reference evidence="3 4" key="1">
    <citation type="submission" date="2016-10" db="EMBL/GenBank/DDBJ databases">
        <authorList>
            <person name="de Groot N.N."/>
        </authorList>
    </citation>
    <scope>NUCLEOTIDE SEQUENCE [LARGE SCALE GENOMIC DNA]</scope>
    <source>
        <strain evidence="3 4">CGMCC 4.3510</strain>
    </source>
</reference>
<keyword evidence="1" id="KW-0233">DNA recombination</keyword>
<proteinExistence type="predicted"/>
<dbReference type="Pfam" id="PF00589">
    <property type="entry name" value="Phage_integrase"/>
    <property type="match status" value="1"/>
</dbReference>
<dbReference type="RefSeq" id="WP_177246762.1">
    <property type="nucleotide sequence ID" value="NZ_FONG01000036.1"/>
</dbReference>